<dbReference type="Pfam" id="PF11151">
    <property type="entry name" value="DUF2929"/>
    <property type="match status" value="1"/>
</dbReference>
<keyword evidence="1" id="KW-1133">Transmembrane helix</keyword>
<proteinExistence type="predicted"/>
<keyword evidence="1" id="KW-0472">Membrane</keyword>
<sequence>MRYLVILFWSLILGQVVGFIGAKLTMNAYAFIPTVIASIVVALIVMLIDAIAIPTPKKQ</sequence>
<reference evidence="2 3" key="1">
    <citation type="journal article" date="2013" name="Genome Announc.">
        <title>Draft Genome Sequence of Catellicoccus marimammalium, a Novel Species Commonly Found in Gull Feces.</title>
        <authorList>
            <person name="Weigand M.R."/>
            <person name="Ryu H."/>
            <person name="Bozcek L."/>
            <person name="Konstantinidis K.T."/>
            <person name="Santo Domingo J.W."/>
        </authorList>
    </citation>
    <scope>NUCLEOTIDE SEQUENCE [LARGE SCALE GENOMIC DNA]</scope>
    <source>
        <strain evidence="2 3">M35/04/3</strain>
    </source>
</reference>
<organism evidence="2 3">
    <name type="scientific">Catellicoccus marimammalium M35/04/3</name>
    <dbReference type="NCBI Taxonomy" id="1234409"/>
    <lineage>
        <taxon>Bacteria</taxon>
        <taxon>Bacillati</taxon>
        <taxon>Bacillota</taxon>
        <taxon>Bacilli</taxon>
        <taxon>Lactobacillales</taxon>
        <taxon>Enterococcaceae</taxon>
        <taxon>Catellicoccus</taxon>
    </lineage>
</organism>
<evidence type="ECO:0000313" key="3">
    <source>
        <dbReference type="Proteomes" id="UP000016057"/>
    </source>
</evidence>
<dbReference type="OrthoDB" id="2139526at2"/>
<dbReference type="EMBL" id="AMYT01000011">
    <property type="protein sequence ID" value="EKU27691.1"/>
    <property type="molecule type" value="Genomic_DNA"/>
</dbReference>
<dbReference type="STRING" id="1234409.C683_0472"/>
<evidence type="ECO:0008006" key="4">
    <source>
        <dbReference type="Google" id="ProtNLM"/>
    </source>
</evidence>
<keyword evidence="3" id="KW-1185">Reference proteome</keyword>
<comment type="caution">
    <text evidence="2">The sequence shown here is derived from an EMBL/GenBank/DDBJ whole genome shotgun (WGS) entry which is preliminary data.</text>
</comment>
<protein>
    <recommendedName>
        <fullName evidence="4">DUF2929 domain-containing protein</fullName>
    </recommendedName>
</protein>
<dbReference type="Proteomes" id="UP000016057">
    <property type="component" value="Unassembled WGS sequence"/>
</dbReference>
<keyword evidence="1" id="KW-0812">Transmembrane</keyword>
<dbReference type="InterPro" id="IPR021324">
    <property type="entry name" value="DUF2929"/>
</dbReference>
<dbReference type="AlphaFoldDB" id="K8ZQ33"/>
<dbReference type="RefSeq" id="WP_009489274.1">
    <property type="nucleotide sequence ID" value="NZ_AMYT01000011.1"/>
</dbReference>
<accession>K8ZQ33</accession>
<name>K8ZQ33_9ENTE</name>
<evidence type="ECO:0000313" key="2">
    <source>
        <dbReference type="EMBL" id="EKU27691.1"/>
    </source>
</evidence>
<evidence type="ECO:0000256" key="1">
    <source>
        <dbReference type="SAM" id="Phobius"/>
    </source>
</evidence>
<feature type="transmembrane region" description="Helical" evidence="1">
    <location>
        <begin position="28"/>
        <end position="53"/>
    </location>
</feature>
<gene>
    <name evidence="2" type="ORF">C683_0472</name>
</gene>